<accession>A0A7C4QKN8</accession>
<organism evidence="2">
    <name type="scientific">Schlesneria paludicola</name>
    <dbReference type="NCBI Taxonomy" id="360056"/>
    <lineage>
        <taxon>Bacteria</taxon>
        <taxon>Pseudomonadati</taxon>
        <taxon>Planctomycetota</taxon>
        <taxon>Planctomycetia</taxon>
        <taxon>Planctomycetales</taxon>
        <taxon>Planctomycetaceae</taxon>
        <taxon>Schlesneria</taxon>
    </lineage>
</organism>
<feature type="domain" description="Aminoglycoside phosphotransferase" evidence="1">
    <location>
        <begin position="80"/>
        <end position="326"/>
    </location>
</feature>
<dbReference type="SUPFAM" id="SSF56112">
    <property type="entry name" value="Protein kinase-like (PK-like)"/>
    <property type="match status" value="1"/>
</dbReference>
<name>A0A7C4QKN8_9PLAN</name>
<sequence length="385" mass="42677">MTNPPGRSLVSLFLPPSCNGCQRGAPRSVADDRRFMNNWPPSPIDLNAEQRGIERLLDRLASFPQLGELNRGAAPTLHRGFSGALVWSVQAAAGRYAVRLWPSGWLRERLEGLHHLLRSLAESGLTFLAVPLRTSFGTTLTSCDDRWLQVEPWLPGVPDAHPSPVRSAAAMHALARWHIAAAKFRPAPEHRAWFASAADQPAPSVAERLQRLQQLRAARLREWEAIAAARAPAETREWLSQLTERIVRGAEAVLGELNAASRWTVPVQPVLRDIWRDHVLYTGADVTGLIDPSACRTDTVAADLARLLGSLYGNETQAWEAALASYQAHRPLSAAECRLIPVLHRSGILLSGATWLEWLGPRQRFDPDDPRVMARLRELVANWPT</sequence>
<comment type="caution">
    <text evidence="2">The sequence shown here is derived from an EMBL/GenBank/DDBJ whole genome shotgun (WGS) entry which is preliminary data.</text>
</comment>
<dbReference type="Gene3D" id="3.90.1200.10">
    <property type="match status" value="1"/>
</dbReference>
<dbReference type="InterPro" id="IPR011009">
    <property type="entry name" value="Kinase-like_dom_sf"/>
</dbReference>
<gene>
    <name evidence="2" type="ORF">ENS64_18390</name>
</gene>
<reference evidence="2" key="1">
    <citation type="journal article" date="2020" name="mSystems">
        <title>Genome- and Community-Level Interaction Insights into Carbon Utilization and Element Cycling Functions of Hydrothermarchaeota in Hydrothermal Sediment.</title>
        <authorList>
            <person name="Zhou Z."/>
            <person name="Liu Y."/>
            <person name="Xu W."/>
            <person name="Pan J."/>
            <person name="Luo Z.H."/>
            <person name="Li M."/>
        </authorList>
    </citation>
    <scope>NUCLEOTIDE SEQUENCE [LARGE SCALE GENOMIC DNA]</scope>
    <source>
        <strain evidence="2">SpSt-508</strain>
    </source>
</reference>
<evidence type="ECO:0000259" key="1">
    <source>
        <dbReference type="Pfam" id="PF01636"/>
    </source>
</evidence>
<dbReference type="AlphaFoldDB" id="A0A7C4QKN8"/>
<dbReference type="EMBL" id="DSVQ01000019">
    <property type="protein sequence ID" value="HGT41221.1"/>
    <property type="molecule type" value="Genomic_DNA"/>
</dbReference>
<dbReference type="Pfam" id="PF01636">
    <property type="entry name" value="APH"/>
    <property type="match status" value="1"/>
</dbReference>
<proteinExistence type="predicted"/>
<dbReference type="InterPro" id="IPR002575">
    <property type="entry name" value="Aminoglycoside_PTrfase"/>
</dbReference>
<protein>
    <recommendedName>
        <fullName evidence="1">Aminoglycoside phosphotransferase domain-containing protein</fullName>
    </recommendedName>
</protein>
<evidence type="ECO:0000313" key="2">
    <source>
        <dbReference type="EMBL" id="HGT41221.1"/>
    </source>
</evidence>